<organism evidence="1 2">
    <name type="scientific">Alkalihalophilus pseudofirmus</name>
    <name type="common">Bacillus pseudofirmus</name>
    <dbReference type="NCBI Taxonomy" id="79885"/>
    <lineage>
        <taxon>Bacteria</taxon>
        <taxon>Bacillati</taxon>
        <taxon>Bacillota</taxon>
        <taxon>Bacilli</taxon>
        <taxon>Bacillales</taxon>
        <taxon>Bacillaceae</taxon>
        <taxon>Alkalihalophilus</taxon>
    </lineage>
</organism>
<dbReference type="InterPro" id="IPR012505">
    <property type="entry name" value="YbbR"/>
</dbReference>
<dbReference type="RefSeq" id="WP_323467536.1">
    <property type="nucleotide sequence ID" value="NZ_CP144224.1"/>
</dbReference>
<gene>
    <name evidence="1" type="ORF">RYX45_17830</name>
</gene>
<dbReference type="InterPro" id="IPR053154">
    <property type="entry name" value="c-di-AMP_regulator"/>
</dbReference>
<dbReference type="Proteomes" id="UP001285636">
    <property type="component" value="Unassembled WGS sequence"/>
</dbReference>
<reference evidence="1" key="1">
    <citation type="submission" date="2023-10" db="EMBL/GenBank/DDBJ databases">
        <title>Screening of Alkalihalophilus pseudofirmusBZ-TG-HK211 and Its Alleviation of Salt Stress on Rapeseed Growth.</title>
        <authorList>
            <person name="Zhao B."/>
            <person name="Guo T."/>
        </authorList>
    </citation>
    <scope>NUCLEOTIDE SEQUENCE</scope>
    <source>
        <strain evidence="1">BZ-TG-HK211</strain>
    </source>
</reference>
<dbReference type="EMBL" id="JAWJAY010000007">
    <property type="protein sequence ID" value="MDV2887048.1"/>
    <property type="molecule type" value="Genomic_DNA"/>
</dbReference>
<dbReference type="PANTHER" id="PTHR37804:SF1">
    <property type="entry name" value="CDAA REGULATORY PROTEIN CDAR"/>
    <property type="match status" value="1"/>
</dbReference>
<dbReference type="Pfam" id="PF07949">
    <property type="entry name" value="YbbR"/>
    <property type="match status" value="3"/>
</dbReference>
<name>A0AAJ2NRF8_ALKPS</name>
<dbReference type="AlphaFoldDB" id="A0AAJ2NRF8"/>
<sequence>MDKLFNSHWFVKIISFFIALMLFAMVNMDDLTSQPGILPSLSDRTSTLEEVEVSVLYDEENYAIVDQTEHVQVKLSGSQSAIAFFQLMRPTYEVFVDVTERQEGVHTLSIQHRGFPGDLSVSIVPQFARVELQEKQTVSIPVDVELVNTDGVKEGYSVGTPLVSPVNVTVTAAREVAAEVADAKAYVDVTDADKMLEEAVPVKLYDSSGNELHLDVEPGIVDVRVPITSPNKSVPIKVSREGELEEGLSIESVNVEPKEAVIYGPFDVIESINVLEGLTIDLDDITESESFTMELPVPAGAQTIDPEVVEVTVNVAEEESRQWSDVPIEIIGASDEIDVRFKEGEDDNLSIIAHGAEANLDQFSVDDIQVYIDVSGLSEGEHSVPIQMNGPQNIRFSVSKTNVEVIVSDQSESE</sequence>
<evidence type="ECO:0000313" key="2">
    <source>
        <dbReference type="Proteomes" id="UP001285636"/>
    </source>
</evidence>
<dbReference type="Gene3D" id="2.170.120.40">
    <property type="entry name" value="YbbR-like domain"/>
    <property type="match status" value="2"/>
</dbReference>
<proteinExistence type="predicted"/>
<accession>A0AAJ2NRF8</accession>
<evidence type="ECO:0000313" key="1">
    <source>
        <dbReference type="EMBL" id="MDV2887048.1"/>
    </source>
</evidence>
<dbReference type="PANTHER" id="PTHR37804">
    <property type="entry name" value="CDAA REGULATORY PROTEIN CDAR"/>
    <property type="match status" value="1"/>
</dbReference>
<dbReference type="Gene3D" id="2.170.120.30">
    <property type="match status" value="2"/>
</dbReference>
<protein>
    <submittedName>
        <fullName evidence="1">CdaR family protein</fullName>
    </submittedName>
</protein>
<comment type="caution">
    <text evidence="1">The sequence shown here is derived from an EMBL/GenBank/DDBJ whole genome shotgun (WGS) entry which is preliminary data.</text>
</comment>